<dbReference type="PANTHER" id="PTHR38590">
    <property type="entry name" value="BLL0828 PROTEIN"/>
    <property type="match status" value="1"/>
</dbReference>
<evidence type="ECO:0000313" key="2">
    <source>
        <dbReference type="EMBL" id="NGP88445.1"/>
    </source>
</evidence>
<dbReference type="AlphaFoldDB" id="A0A6M1T5B1"/>
<protein>
    <submittedName>
        <fullName evidence="2">Endonuclease domain-containing protein</fullName>
    </submittedName>
</protein>
<keyword evidence="2" id="KW-0378">Hydrolase</keyword>
<evidence type="ECO:0000259" key="1">
    <source>
        <dbReference type="Pfam" id="PF04480"/>
    </source>
</evidence>
<dbReference type="InterPro" id="IPR047216">
    <property type="entry name" value="Endonuclease_DUF559_bact"/>
</dbReference>
<feature type="domain" description="DUF559" evidence="1">
    <location>
        <begin position="16"/>
        <end position="118"/>
    </location>
</feature>
<dbReference type="EMBL" id="JAALLS010000010">
    <property type="protein sequence ID" value="NGP88445.1"/>
    <property type="molecule type" value="Genomic_DNA"/>
</dbReference>
<dbReference type="Pfam" id="PF04480">
    <property type="entry name" value="DUF559"/>
    <property type="match status" value="1"/>
</dbReference>
<name>A0A6M1T5B1_9BACT</name>
<dbReference type="Gene3D" id="3.40.960.10">
    <property type="entry name" value="VSR Endonuclease"/>
    <property type="match status" value="1"/>
</dbReference>
<organism evidence="2 3">
    <name type="scientific">Fodinibius halophilus</name>
    <dbReference type="NCBI Taxonomy" id="1736908"/>
    <lineage>
        <taxon>Bacteria</taxon>
        <taxon>Pseudomonadati</taxon>
        <taxon>Balneolota</taxon>
        <taxon>Balneolia</taxon>
        <taxon>Balneolales</taxon>
        <taxon>Balneolaceae</taxon>
        <taxon>Fodinibius</taxon>
    </lineage>
</organism>
<keyword evidence="2" id="KW-0255">Endonuclease</keyword>
<dbReference type="Proteomes" id="UP000479132">
    <property type="component" value="Unassembled WGS sequence"/>
</dbReference>
<dbReference type="GO" id="GO:0004519">
    <property type="term" value="F:endonuclease activity"/>
    <property type="evidence" value="ECO:0007669"/>
    <property type="project" value="UniProtKB-KW"/>
</dbReference>
<gene>
    <name evidence="2" type="ORF">G3569_08765</name>
</gene>
<keyword evidence="2" id="KW-0540">Nuclease</keyword>
<dbReference type="InterPro" id="IPR011335">
    <property type="entry name" value="Restrct_endonuc-II-like"/>
</dbReference>
<comment type="caution">
    <text evidence="2">The sequence shown here is derived from an EMBL/GenBank/DDBJ whole genome shotgun (WGS) entry which is preliminary data.</text>
</comment>
<dbReference type="InterPro" id="IPR007569">
    <property type="entry name" value="DUF559"/>
</dbReference>
<reference evidence="2 3" key="1">
    <citation type="submission" date="2020-02" db="EMBL/GenBank/DDBJ databases">
        <title>Aliifodinibius halophilus 2W32, complete genome.</title>
        <authorList>
            <person name="Li Y."/>
            <person name="Wu S."/>
        </authorList>
    </citation>
    <scope>NUCLEOTIDE SEQUENCE [LARGE SCALE GENOMIC DNA]</scope>
    <source>
        <strain evidence="2 3">2W32</strain>
    </source>
</reference>
<keyword evidence="3" id="KW-1185">Reference proteome</keyword>
<proteinExistence type="predicted"/>
<accession>A0A6M1T5B1</accession>
<sequence length="125" mass="15378">MSNKKLNIIPYQHHLVEKARKLRNNSTPAEKRLWKYIREKRVNGFDFDRQKPIDRYIVDFYCKELMLAIEIDGKYHDSQYEQDRLRQQRIESFGVHFLRFSEKEVLDDIDNVLRVIEQWVLKYDD</sequence>
<dbReference type="SUPFAM" id="SSF52980">
    <property type="entry name" value="Restriction endonuclease-like"/>
    <property type="match status" value="1"/>
</dbReference>
<evidence type="ECO:0000313" key="3">
    <source>
        <dbReference type="Proteomes" id="UP000479132"/>
    </source>
</evidence>
<dbReference type="CDD" id="cd01038">
    <property type="entry name" value="Endonuclease_DUF559"/>
    <property type="match status" value="1"/>
</dbReference>
<dbReference type="RefSeq" id="WP_165268182.1">
    <property type="nucleotide sequence ID" value="NZ_JAALLS010000010.1"/>
</dbReference>
<dbReference type="PANTHER" id="PTHR38590:SF1">
    <property type="entry name" value="BLL0828 PROTEIN"/>
    <property type="match status" value="1"/>
</dbReference>